<dbReference type="RefSeq" id="WP_379032713.1">
    <property type="nucleotide sequence ID" value="NZ_JBHRXE010000050.1"/>
</dbReference>
<accession>A0ABV7S5Y9</accession>
<dbReference type="EMBL" id="JBHRXE010000050">
    <property type="protein sequence ID" value="MFC3571167.1"/>
    <property type="molecule type" value="Genomic_DNA"/>
</dbReference>
<keyword evidence="1" id="KW-0732">Signal</keyword>
<comment type="caution">
    <text evidence="2">The sequence shown here is derived from an EMBL/GenBank/DDBJ whole genome shotgun (WGS) entry which is preliminary data.</text>
</comment>
<dbReference type="Proteomes" id="UP001595596">
    <property type="component" value="Unassembled WGS sequence"/>
</dbReference>
<sequence length="252" mass="27155">MKTYCRSLLGALALALATTSPLLAQQEAADNGTDPTKLRRTFWTSYEHMDLGTDASRGTFKLMYETPVSPKTSLRLTLPAVAIEAPGVDPGMEFGDIALRATHLLSVTRDRGIVLQGEVFADTAGRPELGYGTIVLKGTVIYAKFLQGGRIFAPAVSHAQSVGGDRQIRETTVDFYYVPKLPDPAWYMTVDPAIIGDWENDRLYSSIAVTTGRAVGKIGGGVAQVYLKPSVLVGGDRPADWAIEAGFRVIGF</sequence>
<keyword evidence="3" id="KW-1185">Reference proteome</keyword>
<evidence type="ECO:0000313" key="2">
    <source>
        <dbReference type="EMBL" id="MFC3571167.1"/>
    </source>
</evidence>
<proteinExistence type="predicted"/>
<evidence type="ECO:0000256" key="1">
    <source>
        <dbReference type="SAM" id="SignalP"/>
    </source>
</evidence>
<evidence type="ECO:0000313" key="3">
    <source>
        <dbReference type="Proteomes" id="UP001595596"/>
    </source>
</evidence>
<protein>
    <submittedName>
        <fullName evidence="2">Uncharacterized protein</fullName>
    </submittedName>
</protein>
<organism evidence="2 3">
    <name type="scientific">Paracoccus simplex</name>
    <dbReference type="NCBI Taxonomy" id="2086346"/>
    <lineage>
        <taxon>Bacteria</taxon>
        <taxon>Pseudomonadati</taxon>
        <taxon>Pseudomonadota</taxon>
        <taxon>Alphaproteobacteria</taxon>
        <taxon>Rhodobacterales</taxon>
        <taxon>Paracoccaceae</taxon>
        <taxon>Paracoccus</taxon>
    </lineage>
</organism>
<feature type="signal peptide" evidence="1">
    <location>
        <begin position="1"/>
        <end position="24"/>
    </location>
</feature>
<feature type="chain" id="PRO_5046516445" evidence="1">
    <location>
        <begin position="25"/>
        <end position="252"/>
    </location>
</feature>
<gene>
    <name evidence="2" type="ORF">ACFOMP_17040</name>
</gene>
<name>A0ABV7S5Y9_9RHOB</name>
<reference evidence="3" key="1">
    <citation type="journal article" date="2019" name="Int. J. Syst. Evol. Microbiol.">
        <title>The Global Catalogue of Microorganisms (GCM) 10K type strain sequencing project: providing services to taxonomists for standard genome sequencing and annotation.</title>
        <authorList>
            <consortium name="The Broad Institute Genomics Platform"/>
            <consortium name="The Broad Institute Genome Sequencing Center for Infectious Disease"/>
            <person name="Wu L."/>
            <person name="Ma J."/>
        </authorList>
    </citation>
    <scope>NUCLEOTIDE SEQUENCE [LARGE SCALE GENOMIC DNA]</scope>
    <source>
        <strain evidence="3">VKM B-3226</strain>
    </source>
</reference>